<feature type="region of interest" description="Disordered" evidence="1">
    <location>
        <begin position="316"/>
        <end position="390"/>
    </location>
</feature>
<keyword evidence="4" id="KW-1185">Reference proteome</keyword>
<evidence type="ECO:0000313" key="3">
    <source>
        <dbReference type="EMBL" id="KAL1585918.1"/>
    </source>
</evidence>
<reference evidence="3 4" key="1">
    <citation type="journal article" date="2020" name="Microbiol. Resour. Announc.">
        <title>Draft Genome Sequence of a Cladosporium Species Isolated from the Mesophotic Ascidian Didemnum maculosum.</title>
        <authorList>
            <person name="Gioti A."/>
            <person name="Siaperas R."/>
            <person name="Nikolaivits E."/>
            <person name="Le Goff G."/>
            <person name="Ouazzani J."/>
            <person name="Kotoulas G."/>
            <person name="Topakas E."/>
        </authorList>
    </citation>
    <scope>NUCLEOTIDE SEQUENCE [LARGE SCALE GENOMIC DNA]</scope>
    <source>
        <strain evidence="3 4">TM138-S3</strain>
    </source>
</reference>
<feature type="compositionally biased region" description="Basic and acidic residues" evidence="1">
    <location>
        <begin position="505"/>
        <end position="524"/>
    </location>
</feature>
<protein>
    <recommendedName>
        <fullName evidence="2">UBA domain-containing protein</fullName>
    </recommendedName>
</protein>
<dbReference type="Gene3D" id="1.10.8.10">
    <property type="entry name" value="DNA helicase RuvA subunit, C-terminal domain"/>
    <property type="match status" value="1"/>
</dbReference>
<feature type="compositionally biased region" description="Polar residues" evidence="1">
    <location>
        <begin position="576"/>
        <end position="585"/>
    </location>
</feature>
<organism evidence="3 4">
    <name type="scientific">Cladosporium halotolerans</name>
    <dbReference type="NCBI Taxonomy" id="1052096"/>
    <lineage>
        <taxon>Eukaryota</taxon>
        <taxon>Fungi</taxon>
        <taxon>Dikarya</taxon>
        <taxon>Ascomycota</taxon>
        <taxon>Pezizomycotina</taxon>
        <taxon>Dothideomycetes</taxon>
        <taxon>Dothideomycetidae</taxon>
        <taxon>Cladosporiales</taxon>
        <taxon>Cladosporiaceae</taxon>
        <taxon>Cladosporium</taxon>
    </lineage>
</organism>
<dbReference type="AlphaFoldDB" id="A0AB34KRM5"/>
<name>A0AB34KRM5_9PEZI</name>
<gene>
    <name evidence="3" type="ORF">WHR41_04972</name>
</gene>
<sequence>MPEVQYSSLDGTVSSASDVDSKPTAAAIARRSISIFSRRGTGPPEHETDCIDQATMSRVPTKNVSERRHNWLRRKSLDAGALQEPSKGTILKAVPPTDRLRMTRLEEEMATSPNEEIISAISTHPSSTPVWHKDCDNDTFSPAVLPNLPQTSSSGYNDLTHQTESVKRRETNDRIGVWVNGITHWDDNPSHFTPSQDLRFKRHSITESRRLEQQMRNRIRPTLTVAIPGVPPIPANASAVNTSENSCQPSPVPAVLEHEGRQPTVQVHDPVSGDVNAVVARTAHTHQEVFGGALQVAHRCSSSSTGSSVANLSDASINSKRSSATSAEAAEDDASGARGTQYSESRQRHASEANCAVGDDASLDINKPLPRVPVPKTMRTEPALPPSTIGRPLRRDVRIASAPGSRRINRYANNLSAPRTASSSQSLHSLDFIDAEFMRVSPYAPSPSDSAYSEADSPTLSQAEHDLQAQLGSISELMNDENATPDSLVAEFVRGNNRGCDVVGGDDRREGNTTDSAIIKRADSVRSVMQPPARAPTLPKRSRKREWRKTASIVPSPPQSLRLPPKAPGRRKSESALASSPSTQQHETESLNKVHRSESTKAFNGPRARPRRSIAAQDSVLDVTAAAEPELQVSPHSDEVGSQYQSTSWLPAKKVLIRILSSLTSTRDLFSMAMINKGMYRVFKENELDLIGTVSRNQSPAGWELREWRSSEGEDDSLATRRSHTTQSYLSSQRHDETVVRELMELVLKHCQTFIRRETALAFTHSYHPKAQRFIDAFWRIWTFCTIFGSQKGREEDITGQLDWLKGGLVANNQSFSATVNTNLDFDMGSVLLNAPDHFAKGNDGGLSAAQLYDMTELWNCLRALLTGYQGHTEQARQHGIFSKCDIEDSVLDEEQMIEEWIAYVLTLGPEAVLQLAKHATDDPAAGFALAETRGWTDWALSETGTRTTFLKEPVSRLYEERIMNAAMRMQNPDELEKKENARKRVAALAAEIRLRRQSSGYKRLPVTDMRNERAMSTVSRHSSAAPSRPTQMIQTSDLPLATRYYALSAHSARSFPPSSRENIVSPLSYTSAAASARPSSPTGQWSSRHISPIIEDRVEAFNRLSLANLDGNADSTAERAVQKITEMGFTEAQAKHALRMTDMGDGLRVDRAVDMLLRT</sequence>
<feature type="compositionally biased region" description="Polar residues" evidence="1">
    <location>
        <begin position="1"/>
        <end position="18"/>
    </location>
</feature>
<dbReference type="InterPro" id="IPR015940">
    <property type="entry name" value="UBA"/>
</dbReference>
<dbReference type="GeneID" id="96006416"/>
<dbReference type="SUPFAM" id="SSF46934">
    <property type="entry name" value="UBA-like"/>
    <property type="match status" value="1"/>
</dbReference>
<dbReference type="EMBL" id="JAAQHG020000017">
    <property type="protein sequence ID" value="KAL1585918.1"/>
    <property type="molecule type" value="Genomic_DNA"/>
</dbReference>
<feature type="compositionally biased region" description="Polar residues" evidence="1">
    <location>
        <begin position="1015"/>
        <end position="1035"/>
    </location>
</feature>
<feature type="compositionally biased region" description="Polar residues" evidence="1">
    <location>
        <begin position="148"/>
        <end position="163"/>
    </location>
</feature>
<dbReference type="InterPro" id="IPR009060">
    <property type="entry name" value="UBA-like_sf"/>
</dbReference>
<feature type="region of interest" description="Disordered" evidence="1">
    <location>
        <begin position="498"/>
        <end position="614"/>
    </location>
</feature>
<feature type="region of interest" description="Disordered" evidence="1">
    <location>
        <begin position="148"/>
        <end position="168"/>
    </location>
</feature>
<evidence type="ECO:0000259" key="2">
    <source>
        <dbReference type="PROSITE" id="PS50030"/>
    </source>
</evidence>
<dbReference type="Proteomes" id="UP000803884">
    <property type="component" value="Unassembled WGS sequence"/>
</dbReference>
<dbReference type="CDD" id="cd14297">
    <property type="entry name" value="UBA2_spUBP14_like"/>
    <property type="match status" value="1"/>
</dbReference>
<dbReference type="RefSeq" id="XP_069229024.1">
    <property type="nucleotide sequence ID" value="XM_069373578.1"/>
</dbReference>
<evidence type="ECO:0000313" key="4">
    <source>
        <dbReference type="Proteomes" id="UP000803884"/>
    </source>
</evidence>
<feature type="domain" description="UBA" evidence="2">
    <location>
        <begin position="1116"/>
        <end position="1160"/>
    </location>
</feature>
<dbReference type="PROSITE" id="PS50030">
    <property type="entry name" value="UBA"/>
    <property type="match status" value="1"/>
</dbReference>
<proteinExistence type="predicted"/>
<feature type="region of interest" description="Disordered" evidence="1">
    <location>
        <begin position="1011"/>
        <end position="1035"/>
    </location>
</feature>
<comment type="caution">
    <text evidence="3">The sequence shown here is derived from an EMBL/GenBank/DDBJ whole genome shotgun (WGS) entry which is preliminary data.</text>
</comment>
<evidence type="ECO:0000256" key="1">
    <source>
        <dbReference type="SAM" id="MobiDB-lite"/>
    </source>
</evidence>
<feature type="compositionally biased region" description="Basic and acidic residues" evidence="1">
    <location>
        <begin position="586"/>
        <end position="599"/>
    </location>
</feature>
<feature type="region of interest" description="Disordered" evidence="1">
    <location>
        <begin position="1"/>
        <end position="24"/>
    </location>
</feature>
<accession>A0AB34KRM5</accession>